<dbReference type="InterPro" id="IPR031167">
    <property type="entry name" value="G_OBG"/>
</dbReference>
<dbReference type="CDD" id="cd01898">
    <property type="entry name" value="Obg"/>
    <property type="match status" value="1"/>
</dbReference>
<dbReference type="Gene3D" id="2.70.210.12">
    <property type="entry name" value="GTP1/OBG domain"/>
    <property type="match status" value="1"/>
</dbReference>
<keyword evidence="3" id="KW-0342">GTP-binding</keyword>
<evidence type="ECO:0000313" key="6">
    <source>
        <dbReference type="EMBL" id="SVA80320.1"/>
    </source>
</evidence>
<dbReference type="NCBIfam" id="NF008956">
    <property type="entry name" value="PRK12299.1"/>
    <property type="match status" value="1"/>
</dbReference>
<sequence>MKFLDQQKVFIKSGDGGAGCVGFRREKYIEFGGPDGGDGGRGGDVVAECVANLNTLIDFRYQQHFKAKRGSHGMGKNRSGKSGADQILKVPIGTQIIDENNDQIIADLTESGQKFVLAVGGDGGFGNAHYKSPTNQAPRKAGDGFPGQEKWLWLRLKLIADAGLIGLPNAGKSTFLAAVTRARPKIADYPFTTLHPNLGVGFVDNEEVVIADIPGLIEGAHEGAGLGDRFLGHVERCGVLLHLVDGTENSPASNYRTVRRELDAYGGGLPEKRELVALNKCDALSNQLIKDIKRSLEDETEKPVLVTSSIAGTGLNEVLRRLVSEVARHRANEEYLQ</sequence>
<feature type="domain" description="Obg" evidence="5">
    <location>
        <begin position="1"/>
        <end position="159"/>
    </location>
</feature>
<protein>
    <recommendedName>
        <fullName evidence="7">OBG-type G domain-containing protein</fullName>
    </recommendedName>
</protein>
<evidence type="ECO:0000256" key="1">
    <source>
        <dbReference type="ARBA" id="ARBA00007699"/>
    </source>
</evidence>
<dbReference type="InterPro" id="IPR006073">
    <property type="entry name" value="GTP-bd"/>
</dbReference>
<dbReference type="GO" id="GO:0000287">
    <property type="term" value="F:magnesium ion binding"/>
    <property type="evidence" value="ECO:0007669"/>
    <property type="project" value="InterPro"/>
</dbReference>
<dbReference type="GO" id="GO:0003924">
    <property type="term" value="F:GTPase activity"/>
    <property type="evidence" value="ECO:0007669"/>
    <property type="project" value="InterPro"/>
</dbReference>
<dbReference type="InterPro" id="IPR045086">
    <property type="entry name" value="OBG_GTPase"/>
</dbReference>
<dbReference type="Pfam" id="PF01018">
    <property type="entry name" value="GTP1_OBG"/>
    <property type="match status" value="1"/>
</dbReference>
<dbReference type="SUPFAM" id="SSF82051">
    <property type="entry name" value="Obg GTP-binding protein N-terminal domain"/>
    <property type="match status" value="1"/>
</dbReference>
<dbReference type="GO" id="GO:0005525">
    <property type="term" value="F:GTP binding"/>
    <property type="evidence" value="ECO:0007669"/>
    <property type="project" value="UniProtKB-KW"/>
</dbReference>
<reference evidence="6" key="1">
    <citation type="submission" date="2018-05" db="EMBL/GenBank/DDBJ databases">
        <authorList>
            <person name="Lanie J.A."/>
            <person name="Ng W.-L."/>
            <person name="Kazmierczak K.M."/>
            <person name="Andrzejewski T.M."/>
            <person name="Davidsen T.M."/>
            <person name="Wayne K.J."/>
            <person name="Tettelin H."/>
            <person name="Glass J.I."/>
            <person name="Rusch D."/>
            <person name="Podicherti R."/>
            <person name="Tsui H.-C.T."/>
            <person name="Winkler M.E."/>
        </authorList>
    </citation>
    <scope>NUCLEOTIDE SEQUENCE</scope>
</reference>
<dbReference type="Gene3D" id="3.40.50.300">
    <property type="entry name" value="P-loop containing nucleotide triphosphate hydrolases"/>
    <property type="match status" value="1"/>
</dbReference>
<dbReference type="PANTHER" id="PTHR11702">
    <property type="entry name" value="DEVELOPMENTALLY REGULATED GTP-BINDING PROTEIN-RELATED"/>
    <property type="match status" value="1"/>
</dbReference>
<dbReference type="HAMAP" id="MF_01454">
    <property type="entry name" value="GTPase_Obg"/>
    <property type="match status" value="1"/>
</dbReference>
<comment type="similarity">
    <text evidence="1">Belongs to the TRAFAC class OBG-HflX-like GTPase superfamily. OBG GTPase family.</text>
</comment>
<dbReference type="InterPro" id="IPR027417">
    <property type="entry name" value="P-loop_NTPase"/>
</dbReference>
<dbReference type="SUPFAM" id="SSF52540">
    <property type="entry name" value="P-loop containing nucleoside triphosphate hydrolases"/>
    <property type="match status" value="1"/>
</dbReference>
<name>A0A381YTP2_9ZZZZ</name>
<evidence type="ECO:0000256" key="3">
    <source>
        <dbReference type="ARBA" id="ARBA00023134"/>
    </source>
</evidence>
<evidence type="ECO:0008006" key="7">
    <source>
        <dbReference type="Google" id="ProtNLM"/>
    </source>
</evidence>
<dbReference type="PIRSF" id="PIRSF002401">
    <property type="entry name" value="GTP_bd_Obg/CgtA"/>
    <property type="match status" value="1"/>
</dbReference>
<dbReference type="EMBL" id="UINC01019020">
    <property type="protein sequence ID" value="SVA80320.1"/>
    <property type="molecule type" value="Genomic_DNA"/>
</dbReference>
<organism evidence="6">
    <name type="scientific">marine metagenome</name>
    <dbReference type="NCBI Taxonomy" id="408172"/>
    <lineage>
        <taxon>unclassified sequences</taxon>
        <taxon>metagenomes</taxon>
        <taxon>ecological metagenomes</taxon>
    </lineage>
</organism>
<dbReference type="PANTHER" id="PTHR11702:SF31">
    <property type="entry name" value="MITOCHONDRIAL RIBOSOME-ASSOCIATED GTPASE 2"/>
    <property type="match status" value="1"/>
</dbReference>
<evidence type="ECO:0000259" key="5">
    <source>
        <dbReference type="PROSITE" id="PS51883"/>
    </source>
</evidence>
<dbReference type="InterPro" id="IPR036726">
    <property type="entry name" value="GTP1_OBG_dom_sf"/>
</dbReference>
<dbReference type="InterPro" id="IPR006169">
    <property type="entry name" value="GTP1_OBG_dom"/>
</dbReference>
<evidence type="ECO:0000256" key="2">
    <source>
        <dbReference type="ARBA" id="ARBA00022741"/>
    </source>
</evidence>
<accession>A0A381YTP2</accession>
<dbReference type="FunFam" id="2.70.210.12:FF:000001">
    <property type="entry name" value="GTPase Obg"/>
    <property type="match status" value="1"/>
</dbReference>
<dbReference type="PROSITE" id="PS00905">
    <property type="entry name" value="GTP1_OBG"/>
    <property type="match status" value="1"/>
</dbReference>
<dbReference type="PROSITE" id="PS51710">
    <property type="entry name" value="G_OBG"/>
    <property type="match status" value="1"/>
</dbReference>
<dbReference type="NCBIfam" id="TIGR02729">
    <property type="entry name" value="Obg_CgtA"/>
    <property type="match status" value="1"/>
</dbReference>
<dbReference type="InterPro" id="IPR014100">
    <property type="entry name" value="GTP-bd_Obg/CgtA"/>
</dbReference>
<gene>
    <name evidence="6" type="ORF">METZ01_LOCUS133174</name>
</gene>
<dbReference type="NCBIfam" id="NF008955">
    <property type="entry name" value="PRK12297.1"/>
    <property type="match status" value="1"/>
</dbReference>
<dbReference type="PRINTS" id="PR00326">
    <property type="entry name" value="GTP1OBG"/>
</dbReference>
<dbReference type="Pfam" id="PF01926">
    <property type="entry name" value="MMR_HSR1"/>
    <property type="match status" value="1"/>
</dbReference>
<proteinExistence type="inferred from homology"/>
<dbReference type="PROSITE" id="PS51883">
    <property type="entry name" value="OBG"/>
    <property type="match status" value="1"/>
</dbReference>
<dbReference type="AlphaFoldDB" id="A0A381YTP2"/>
<dbReference type="InterPro" id="IPR006074">
    <property type="entry name" value="GTP1-OBG_CS"/>
</dbReference>
<feature type="domain" description="OBG-type G" evidence="4">
    <location>
        <begin position="160"/>
        <end position="327"/>
    </location>
</feature>
<keyword evidence="2" id="KW-0547">Nucleotide-binding</keyword>
<evidence type="ECO:0000259" key="4">
    <source>
        <dbReference type="PROSITE" id="PS51710"/>
    </source>
</evidence>